<feature type="transmembrane region" description="Helical" evidence="10">
    <location>
        <begin position="86"/>
        <end position="107"/>
    </location>
</feature>
<evidence type="ECO:0000256" key="3">
    <source>
        <dbReference type="ARBA" id="ARBA00022502"/>
    </source>
</evidence>
<keyword evidence="5" id="KW-0808">Transferase</keyword>
<keyword evidence="12" id="KW-1185">Reference proteome</keyword>
<dbReference type="AlphaFoldDB" id="A0A5N8XWW8"/>
<comment type="pathway">
    <text evidence="2">Glycolipid biosynthesis; glycosylphosphatidylinositol-anchor biosynthesis.</text>
</comment>
<feature type="transmembrane region" description="Helical" evidence="10">
    <location>
        <begin position="201"/>
        <end position="221"/>
    </location>
</feature>
<dbReference type="Proteomes" id="UP000400924">
    <property type="component" value="Unassembled WGS sequence"/>
</dbReference>
<dbReference type="EMBL" id="VJZC01000657">
    <property type="protein sequence ID" value="MPY63869.1"/>
    <property type="molecule type" value="Genomic_DNA"/>
</dbReference>
<accession>A0A5N8XWW8</accession>
<evidence type="ECO:0000313" key="12">
    <source>
        <dbReference type="Proteomes" id="UP000400924"/>
    </source>
</evidence>
<organism evidence="11 12">
    <name type="scientific">Streptomyces spongiae</name>
    <dbReference type="NCBI Taxonomy" id="565072"/>
    <lineage>
        <taxon>Bacteria</taxon>
        <taxon>Bacillati</taxon>
        <taxon>Actinomycetota</taxon>
        <taxon>Actinomycetes</taxon>
        <taxon>Kitasatosporales</taxon>
        <taxon>Streptomycetaceae</taxon>
        <taxon>Streptomyces</taxon>
    </lineage>
</organism>
<keyword evidence="9 10" id="KW-0472">Membrane</keyword>
<dbReference type="PANTHER" id="PTHR12468:SF2">
    <property type="entry name" value="GPI MANNOSYLTRANSFERASE 2"/>
    <property type="match status" value="1"/>
</dbReference>
<keyword evidence="7" id="KW-0256">Endoplasmic reticulum</keyword>
<evidence type="ECO:0000256" key="4">
    <source>
        <dbReference type="ARBA" id="ARBA00022676"/>
    </source>
</evidence>
<evidence type="ECO:0000256" key="10">
    <source>
        <dbReference type="SAM" id="Phobius"/>
    </source>
</evidence>
<feature type="transmembrane region" description="Helical" evidence="10">
    <location>
        <begin position="114"/>
        <end position="137"/>
    </location>
</feature>
<dbReference type="GO" id="GO:0000009">
    <property type="term" value="F:alpha-1,6-mannosyltransferase activity"/>
    <property type="evidence" value="ECO:0007669"/>
    <property type="project" value="InterPro"/>
</dbReference>
<dbReference type="GO" id="GO:0004376">
    <property type="term" value="F:GPI mannosyltransferase activity"/>
    <property type="evidence" value="ECO:0007669"/>
    <property type="project" value="InterPro"/>
</dbReference>
<dbReference type="GO" id="GO:0016020">
    <property type="term" value="C:membrane"/>
    <property type="evidence" value="ECO:0007669"/>
    <property type="project" value="GOC"/>
</dbReference>
<feature type="transmembrane region" description="Helical" evidence="10">
    <location>
        <begin position="289"/>
        <end position="307"/>
    </location>
</feature>
<keyword evidence="3" id="KW-0337">GPI-anchor biosynthesis</keyword>
<evidence type="ECO:0000256" key="8">
    <source>
        <dbReference type="ARBA" id="ARBA00022989"/>
    </source>
</evidence>
<feature type="transmembrane region" description="Helical" evidence="10">
    <location>
        <begin position="157"/>
        <end position="189"/>
    </location>
</feature>
<evidence type="ECO:0000313" key="11">
    <source>
        <dbReference type="EMBL" id="MPY63869.1"/>
    </source>
</evidence>
<sequence length="365" mass="38621">MALGLFLAARLTGVAVLTATAWAYGKNPLWLLGRSWDSGWYVGIAAHGYGRIEHYPPKIASDYAFFPLYPGLVRAVTEVTPLSGGAAGLVVSWAAAGAAACGLYAVGRLLYGRGVAVALVLLWGVLPHSVLLSLAYTEPVLTALAAWSLYAVLTGRWVWAGVLASLSGLARPNGLAVAAAVLVAAAYEVVRRRGRNVSHRLWTGAALAPLGWCGYVLWVGVRTGDPLGGYFAVQRRWGSRFDFGVGALHQARHLVLNGGRFVFPMAMVAVAVSIVLFALLVVDRAPLVLVVYSGVLLVIALGGAGYFECKPRFLLPAFPLLLPPARALVRTARARPWHATVVVGALAGLSFVYGAFLVVVNQTPL</sequence>
<comment type="caution">
    <text evidence="11">The sequence shown here is derived from an EMBL/GenBank/DDBJ whole genome shotgun (WGS) entry which is preliminary data.</text>
</comment>
<evidence type="ECO:0000256" key="2">
    <source>
        <dbReference type="ARBA" id="ARBA00004687"/>
    </source>
</evidence>
<keyword evidence="8 10" id="KW-1133">Transmembrane helix</keyword>
<evidence type="ECO:0000256" key="6">
    <source>
        <dbReference type="ARBA" id="ARBA00022692"/>
    </source>
</evidence>
<dbReference type="GO" id="GO:0006506">
    <property type="term" value="P:GPI anchor biosynthetic process"/>
    <property type="evidence" value="ECO:0007669"/>
    <property type="project" value="UniProtKB-UniPathway"/>
</dbReference>
<feature type="transmembrane region" description="Helical" evidence="10">
    <location>
        <begin position="341"/>
        <end position="360"/>
    </location>
</feature>
<gene>
    <name evidence="11" type="ORF">FNH08_43940</name>
</gene>
<name>A0A5N8XWW8_9ACTN</name>
<evidence type="ECO:0000256" key="1">
    <source>
        <dbReference type="ARBA" id="ARBA00004477"/>
    </source>
</evidence>
<dbReference type="UniPathway" id="UPA00196"/>
<evidence type="ECO:0000256" key="5">
    <source>
        <dbReference type="ARBA" id="ARBA00022679"/>
    </source>
</evidence>
<evidence type="ECO:0008006" key="13">
    <source>
        <dbReference type="Google" id="ProtNLM"/>
    </source>
</evidence>
<proteinExistence type="predicted"/>
<reference evidence="11 12" key="1">
    <citation type="submission" date="2019-07" db="EMBL/GenBank/DDBJ databases">
        <title>New species of Amycolatopsis and Streptomyces.</title>
        <authorList>
            <person name="Duangmal K."/>
            <person name="Teo W.F.A."/>
            <person name="Lipun K."/>
        </authorList>
    </citation>
    <scope>NUCLEOTIDE SEQUENCE [LARGE SCALE GENOMIC DNA]</scope>
    <source>
        <strain evidence="11 12">NBRC 106415</strain>
    </source>
</reference>
<dbReference type="InterPro" id="IPR007315">
    <property type="entry name" value="PIG-V/Gpi18"/>
</dbReference>
<comment type="subcellular location">
    <subcellularLocation>
        <location evidence="1">Endoplasmic reticulum membrane</location>
        <topology evidence="1">Multi-pass membrane protein</topology>
    </subcellularLocation>
</comment>
<dbReference type="OrthoDB" id="151635at2"/>
<evidence type="ECO:0000256" key="9">
    <source>
        <dbReference type="ARBA" id="ARBA00023136"/>
    </source>
</evidence>
<dbReference type="PANTHER" id="PTHR12468">
    <property type="entry name" value="GPI MANNOSYLTRANSFERASE 2"/>
    <property type="match status" value="1"/>
</dbReference>
<keyword evidence="4" id="KW-0328">Glycosyltransferase</keyword>
<protein>
    <recommendedName>
        <fullName evidence="13">Glycosyltransferase RgtA/B/C/D-like domain-containing protein</fullName>
    </recommendedName>
</protein>
<feature type="transmembrane region" description="Helical" evidence="10">
    <location>
        <begin position="261"/>
        <end position="282"/>
    </location>
</feature>
<keyword evidence="6 10" id="KW-0812">Transmembrane</keyword>
<evidence type="ECO:0000256" key="7">
    <source>
        <dbReference type="ARBA" id="ARBA00022824"/>
    </source>
</evidence>